<feature type="compositionally biased region" description="Gly residues" evidence="1">
    <location>
        <begin position="239"/>
        <end position="248"/>
    </location>
</feature>
<dbReference type="RefSeq" id="WP_212011284.1">
    <property type="nucleotide sequence ID" value="NZ_JAAFYZ010000080.1"/>
</dbReference>
<protein>
    <recommendedName>
        <fullName evidence="4">DivIVA domain-containing protein</fullName>
    </recommendedName>
</protein>
<name>A0ABS5KUK5_9ACTN</name>
<evidence type="ECO:0000313" key="3">
    <source>
        <dbReference type="Proteomes" id="UP000730482"/>
    </source>
</evidence>
<gene>
    <name evidence="2" type="ORF">KGQ19_22930</name>
</gene>
<comment type="caution">
    <text evidence="2">The sequence shown here is derived from an EMBL/GenBank/DDBJ whole genome shotgun (WGS) entry which is preliminary data.</text>
</comment>
<evidence type="ECO:0008006" key="4">
    <source>
        <dbReference type="Google" id="ProtNLM"/>
    </source>
</evidence>
<evidence type="ECO:0000313" key="2">
    <source>
        <dbReference type="EMBL" id="MBS2549723.1"/>
    </source>
</evidence>
<evidence type="ECO:0000256" key="1">
    <source>
        <dbReference type="SAM" id="MobiDB-lite"/>
    </source>
</evidence>
<feature type="compositionally biased region" description="Pro residues" evidence="1">
    <location>
        <begin position="224"/>
        <end position="233"/>
    </location>
</feature>
<sequence length="260" mass="27946">MSFSQYDGVSDGGAAARRPERLSAAQADAWEFPRAGLTHRGYDEEGVLRFKRRVLAELQAAGQIEYELRQRNDELANQLRVSYAGSDPANGGAAAAPAAPPPEQRVTAAAVNAIAMAQRQAEEQIRAAEEYVRNVTEYARNQYTVTVNEGHRQGLLAAESAFQRRSELLSQSLKSLEQQLEFLKAFGVAFGVQVEGALEKAREEVHTMIQNIHQAFDVLNRNPPQAPTTPPSAMPNRPGMGGGQGGVAGLHAGSALPGTA</sequence>
<dbReference type="EMBL" id="JAAFYZ010000080">
    <property type="protein sequence ID" value="MBS2549723.1"/>
    <property type="molecule type" value="Genomic_DNA"/>
</dbReference>
<feature type="region of interest" description="Disordered" evidence="1">
    <location>
        <begin position="220"/>
        <end position="260"/>
    </location>
</feature>
<feature type="region of interest" description="Disordered" evidence="1">
    <location>
        <begin position="1"/>
        <end position="20"/>
    </location>
</feature>
<dbReference type="Proteomes" id="UP000730482">
    <property type="component" value="Unassembled WGS sequence"/>
</dbReference>
<accession>A0ABS5KUK5</accession>
<proteinExistence type="predicted"/>
<organism evidence="2 3">
    <name type="scientific">Catenulispora pinistramenti</name>
    <dbReference type="NCBI Taxonomy" id="2705254"/>
    <lineage>
        <taxon>Bacteria</taxon>
        <taxon>Bacillati</taxon>
        <taxon>Actinomycetota</taxon>
        <taxon>Actinomycetes</taxon>
        <taxon>Catenulisporales</taxon>
        <taxon>Catenulisporaceae</taxon>
        <taxon>Catenulispora</taxon>
    </lineage>
</organism>
<reference evidence="2 3" key="1">
    <citation type="submission" date="2020-02" db="EMBL/GenBank/DDBJ databases">
        <title>Acidophilic actinobacteria isolated from forest soil.</title>
        <authorList>
            <person name="Golinska P."/>
        </authorList>
    </citation>
    <scope>NUCLEOTIDE SEQUENCE [LARGE SCALE GENOMIC DNA]</scope>
    <source>
        <strain evidence="2 3">NL8</strain>
    </source>
</reference>
<keyword evidence="3" id="KW-1185">Reference proteome</keyword>